<dbReference type="RefSeq" id="WP_160801714.1">
    <property type="nucleotide sequence ID" value="NZ_WUUL01000007.1"/>
</dbReference>
<accession>A0A6I4VWX3</accession>
<comment type="caution">
    <text evidence="1">The sequence shown here is derived from an EMBL/GenBank/DDBJ whole genome shotgun (WGS) entry which is preliminary data.</text>
</comment>
<dbReference type="EMBL" id="WUUL01000007">
    <property type="protein sequence ID" value="MXQ54356.1"/>
    <property type="molecule type" value="Genomic_DNA"/>
</dbReference>
<proteinExistence type="predicted"/>
<keyword evidence="2" id="KW-1185">Reference proteome</keyword>
<sequence>MRDFATFCREETETVRGWFASHHFPFSISEKDLEVFSQNLSYDKVVLDQFSITTTENLLEIKAVSAGPIATKTWSIQKIKDVVYIFCTLTCYGQKPLKVASKVQMQKHITLSDLGHGW</sequence>
<gene>
    <name evidence="1" type="ORF">GSM42_11665</name>
</gene>
<evidence type="ECO:0000313" key="2">
    <source>
        <dbReference type="Proteomes" id="UP000430692"/>
    </source>
</evidence>
<reference evidence="1 2" key="1">
    <citation type="submission" date="2019-12" db="EMBL/GenBank/DDBJ databases">
        <title>Whole-genome analyses of novel actinobacteria.</title>
        <authorList>
            <person name="Sahin N."/>
            <person name="Saygin H."/>
        </authorList>
    </citation>
    <scope>NUCLEOTIDE SEQUENCE [LARGE SCALE GENOMIC DNA]</scope>
    <source>
        <strain evidence="1 2">KC615</strain>
    </source>
</reference>
<dbReference type="Proteomes" id="UP000430692">
    <property type="component" value="Unassembled WGS sequence"/>
</dbReference>
<organism evidence="1 2">
    <name type="scientific">Shimazuella alba</name>
    <dbReference type="NCBI Taxonomy" id="2690964"/>
    <lineage>
        <taxon>Bacteria</taxon>
        <taxon>Bacillati</taxon>
        <taxon>Bacillota</taxon>
        <taxon>Bacilli</taxon>
        <taxon>Bacillales</taxon>
        <taxon>Thermoactinomycetaceae</taxon>
        <taxon>Shimazuella</taxon>
    </lineage>
</organism>
<evidence type="ECO:0000313" key="1">
    <source>
        <dbReference type="EMBL" id="MXQ54356.1"/>
    </source>
</evidence>
<name>A0A6I4VWX3_9BACL</name>
<dbReference type="AlphaFoldDB" id="A0A6I4VWX3"/>
<protein>
    <submittedName>
        <fullName evidence="1">Uncharacterized protein</fullName>
    </submittedName>
</protein>